<evidence type="ECO:0000256" key="11">
    <source>
        <dbReference type="ARBA" id="ARBA00023221"/>
    </source>
</evidence>
<keyword evidence="8" id="KW-0443">Lipid metabolism</keyword>
<keyword evidence="10" id="KW-1207">Sterol metabolism</keyword>
<keyword evidence="7" id="KW-0756">Sterol biosynthesis</keyword>
<proteinExistence type="inferred from homology"/>
<keyword evidence="6 13" id="KW-1133">Transmembrane helix</keyword>
<keyword evidence="12" id="KW-0413">Isomerase</keyword>
<keyword evidence="3" id="KW-0444">Lipid biosynthesis</keyword>
<evidence type="ECO:0000256" key="6">
    <source>
        <dbReference type="ARBA" id="ARBA00022989"/>
    </source>
</evidence>
<evidence type="ECO:0000256" key="12">
    <source>
        <dbReference type="ARBA" id="ARBA00023235"/>
    </source>
</evidence>
<evidence type="ECO:0000313" key="17">
    <source>
        <dbReference type="Proteomes" id="UP001446871"/>
    </source>
</evidence>
<dbReference type="Proteomes" id="UP001446871">
    <property type="component" value="Unassembled WGS sequence"/>
</dbReference>
<keyword evidence="17" id="KW-1185">Reference proteome</keyword>
<feature type="transmembrane region" description="Helical" evidence="14">
    <location>
        <begin position="111"/>
        <end position="136"/>
    </location>
</feature>
<evidence type="ECO:0000256" key="9">
    <source>
        <dbReference type="ARBA" id="ARBA00023136"/>
    </source>
</evidence>
<evidence type="ECO:0000256" key="3">
    <source>
        <dbReference type="ARBA" id="ARBA00022516"/>
    </source>
</evidence>
<evidence type="ECO:0000256" key="5">
    <source>
        <dbReference type="ARBA" id="ARBA00022955"/>
    </source>
</evidence>
<evidence type="ECO:0000256" key="14">
    <source>
        <dbReference type="SAM" id="Phobius"/>
    </source>
</evidence>
<dbReference type="PANTHER" id="PTHR14207">
    <property type="entry name" value="STEROL ISOMERASE"/>
    <property type="match status" value="1"/>
</dbReference>
<comment type="similarity">
    <text evidence="2">Belongs to the EBP family.</text>
</comment>
<evidence type="ECO:0000256" key="13">
    <source>
        <dbReference type="PROSITE-ProRule" id="PRU01087"/>
    </source>
</evidence>
<dbReference type="PROSITE" id="PS51751">
    <property type="entry name" value="EXPERA"/>
    <property type="match status" value="1"/>
</dbReference>
<feature type="transmembrane region" description="Helical" evidence="14">
    <location>
        <begin position="143"/>
        <end position="160"/>
    </location>
</feature>
<keyword evidence="5" id="KW-0752">Steroid biosynthesis</keyword>
<feature type="transmembrane region" description="Helical" evidence="14">
    <location>
        <begin position="180"/>
        <end position="202"/>
    </location>
</feature>
<feature type="transmembrane region" description="Helical" evidence="14">
    <location>
        <begin position="34"/>
        <end position="54"/>
    </location>
</feature>
<gene>
    <name evidence="16" type="ORF">PG996_001310</name>
</gene>
<evidence type="ECO:0000313" key="16">
    <source>
        <dbReference type="EMBL" id="KAK8082529.1"/>
    </source>
</evidence>
<comment type="caution">
    <text evidence="16">The sequence shown here is derived from an EMBL/GenBank/DDBJ whole genome shotgun (WGS) entry which is preliminary data.</text>
</comment>
<name>A0ABR1WG93_9PEZI</name>
<keyword evidence="9 13" id="KW-0472">Membrane</keyword>
<evidence type="ECO:0000259" key="15">
    <source>
        <dbReference type="PROSITE" id="PS51751"/>
    </source>
</evidence>
<evidence type="ECO:0000256" key="8">
    <source>
        <dbReference type="ARBA" id="ARBA00023098"/>
    </source>
</evidence>
<feature type="transmembrane region" description="Helical" evidence="14">
    <location>
        <begin position="66"/>
        <end position="91"/>
    </location>
</feature>
<accession>A0ABR1WG93</accession>
<dbReference type="EMBL" id="JAQQWM010000001">
    <property type="protein sequence ID" value="KAK8082529.1"/>
    <property type="molecule type" value="Genomic_DNA"/>
</dbReference>
<organism evidence="16 17">
    <name type="scientific">Apiospora saccharicola</name>
    <dbReference type="NCBI Taxonomy" id="335842"/>
    <lineage>
        <taxon>Eukaryota</taxon>
        <taxon>Fungi</taxon>
        <taxon>Dikarya</taxon>
        <taxon>Ascomycota</taxon>
        <taxon>Pezizomycotina</taxon>
        <taxon>Sordariomycetes</taxon>
        <taxon>Xylariomycetidae</taxon>
        <taxon>Amphisphaeriales</taxon>
        <taxon>Apiosporaceae</taxon>
        <taxon>Apiospora</taxon>
    </lineage>
</organism>
<protein>
    <recommendedName>
        <fullName evidence="15">EXPERA domain-containing protein</fullName>
    </recommendedName>
</protein>
<evidence type="ECO:0000256" key="4">
    <source>
        <dbReference type="ARBA" id="ARBA00022692"/>
    </source>
</evidence>
<sequence length="244" mass="27190">MTGAIKEPPPPVHPYYPLGVAIPNYEANCATVPMLLVSLGGMLASVMLLMGTLALRVSPSLTKSKLAVFCWFVLCYFVFNHATVASSQNLFAQLWKEYALSDSRYLTSDPFMLSVENITVFVWGPLSFACAASIVMNSHLRHPLQIIMCMAHLYGVAMYYSTSLVETHFTCLAHSRPEFLYFWVYYVGFNLPWAVVPACLLFDSVNTLRRQLRSLETIRAGLAGFQAHTPLNNANTTSETKKGQ</sequence>
<evidence type="ECO:0000256" key="7">
    <source>
        <dbReference type="ARBA" id="ARBA00023011"/>
    </source>
</evidence>
<evidence type="ECO:0000256" key="10">
    <source>
        <dbReference type="ARBA" id="ARBA00023166"/>
    </source>
</evidence>
<comment type="subcellular location">
    <subcellularLocation>
        <location evidence="1">Membrane</location>
        <topology evidence="1">Multi-pass membrane protein</topology>
    </subcellularLocation>
</comment>
<evidence type="ECO:0000256" key="2">
    <source>
        <dbReference type="ARBA" id="ARBA00008337"/>
    </source>
</evidence>
<dbReference type="InterPro" id="IPR033118">
    <property type="entry name" value="EXPERA"/>
</dbReference>
<evidence type="ECO:0000256" key="1">
    <source>
        <dbReference type="ARBA" id="ARBA00004141"/>
    </source>
</evidence>
<reference evidence="16 17" key="1">
    <citation type="submission" date="2023-01" db="EMBL/GenBank/DDBJ databases">
        <title>Analysis of 21 Apiospora genomes using comparative genomics revels a genus with tremendous synthesis potential of carbohydrate active enzymes and secondary metabolites.</title>
        <authorList>
            <person name="Sorensen T."/>
        </authorList>
    </citation>
    <scope>NUCLEOTIDE SEQUENCE [LARGE SCALE GENOMIC DNA]</scope>
    <source>
        <strain evidence="16 17">CBS 83171</strain>
    </source>
</reference>
<keyword evidence="11" id="KW-0753">Steroid metabolism</keyword>
<dbReference type="InterPro" id="IPR007905">
    <property type="entry name" value="EBP"/>
</dbReference>
<keyword evidence="4 13" id="KW-0812">Transmembrane</keyword>
<dbReference type="Pfam" id="PF05241">
    <property type="entry name" value="EBP"/>
    <property type="match status" value="1"/>
</dbReference>
<feature type="domain" description="EXPERA" evidence="15">
    <location>
        <begin position="64"/>
        <end position="201"/>
    </location>
</feature>
<dbReference type="PANTHER" id="PTHR14207:SF0">
    <property type="entry name" value="3-BETA-HYDROXYSTEROID-DELTA(8),DELTA(7)-ISOMERASE"/>
    <property type="match status" value="1"/>
</dbReference>